<comment type="caution">
    <text evidence="5">The sequence shown here is derived from an EMBL/GenBank/DDBJ whole genome shotgun (WGS) entry which is preliminary data.</text>
</comment>
<evidence type="ECO:0000313" key="5">
    <source>
        <dbReference type="EMBL" id="KGQ08655.1"/>
    </source>
</evidence>
<dbReference type="HOGENOM" id="CLU_031811_0_1_1"/>
<dbReference type="InterPro" id="IPR057683">
    <property type="entry name" value="DUF7923"/>
</dbReference>
<feature type="compositionally biased region" description="Low complexity" evidence="3">
    <location>
        <begin position="381"/>
        <end position="395"/>
    </location>
</feature>
<reference evidence="5 6" key="1">
    <citation type="submission" date="2012-10" db="EMBL/GenBank/DDBJ databases">
        <title>Genome sequencing and analysis of entomopathogenic fungi Beauveria bassiana D1-5.</title>
        <authorList>
            <person name="Li Q."/>
            <person name="Wang L."/>
            <person name="Zhang Z."/>
            <person name="Wang Q."/>
            <person name="Ren J."/>
            <person name="Wang M."/>
            <person name="Xu W."/>
            <person name="Wang J."/>
            <person name="Lu Y."/>
            <person name="Du Q."/>
            <person name="Sun Z."/>
        </authorList>
    </citation>
    <scope>NUCLEOTIDE SEQUENCE [LARGE SCALE GENOMIC DNA]</scope>
    <source>
        <strain evidence="5 6">D1-5</strain>
    </source>
</reference>
<feature type="domain" description="C3H1-type" evidence="4">
    <location>
        <begin position="426"/>
        <end position="454"/>
    </location>
</feature>
<dbReference type="eggNOG" id="ENOG502S3N6">
    <property type="taxonomic scope" value="Eukaryota"/>
</dbReference>
<dbReference type="PANTHER" id="PTHR37543:SF1">
    <property type="entry name" value="CCCH ZINC FINGER DNA BINDING PROTEIN (AFU_ORTHOLOGUE AFUA_5G12760)"/>
    <property type="match status" value="1"/>
</dbReference>
<dbReference type="OrthoDB" id="3512845at2759"/>
<keyword evidence="2" id="KW-0175">Coiled coil</keyword>
<name>A0A0A2VRA4_BEABA</name>
<protein>
    <recommendedName>
        <fullName evidence="4">C3H1-type domain-containing protein</fullName>
    </recommendedName>
</protein>
<organism evidence="5 6">
    <name type="scientific">Beauveria bassiana D1-5</name>
    <dbReference type="NCBI Taxonomy" id="1245745"/>
    <lineage>
        <taxon>Eukaryota</taxon>
        <taxon>Fungi</taxon>
        <taxon>Dikarya</taxon>
        <taxon>Ascomycota</taxon>
        <taxon>Pezizomycotina</taxon>
        <taxon>Sordariomycetes</taxon>
        <taxon>Hypocreomycetidae</taxon>
        <taxon>Hypocreales</taxon>
        <taxon>Cordycipitaceae</taxon>
        <taxon>Beauveria</taxon>
    </lineage>
</organism>
<feature type="zinc finger region" description="C3H1-type" evidence="1">
    <location>
        <begin position="426"/>
        <end position="454"/>
    </location>
</feature>
<feature type="compositionally biased region" description="Pro residues" evidence="3">
    <location>
        <begin position="350"/>
        <end position="371"/>
    </location>
</feature>
<dbReference type="GO" id="GO:0008270">
    <property type="term" value="F:zinc ion binding"/>
    <property type="evidence" value="ECO:0007669"/>
    <property type="project" value="UniProtKB-KW"/>
</dbReference>
<keyword evidence="1" id="KW-0862">Zinc</keyword>
<evidence type="ECO:0000259" key="4">
    <source>
        <dbReference type="PROSITE" id="PS50103"/>
    </source>
</evidence>
<dbReference type="Pfam" id="PF25542">
    <property type="entry name" value="zf-CCCH_12"/>
    <property type="match status" value="1"/>
</dbReference>
<evidence type="ECO:0000256" key="3">
    <source>
        <dbReference type="SAM" id="MobiDB-lite"/>
    </source>
</evidence>
<sequence length="522" mass="57013">MSKALPSKPAPSQDNILAFVHRYNDLMRVRDSTDKLIEGLERALEQETGRLQGELHSCQIDLADANASRRELEQKLSHTESEMLSLYKENDTYKVGGSGGDSGRCAHLGSDAVASFCATCQIIECLRYVLIDGDGLLCWQFQDAWIRQGVEGGKKAANALRSSVARQWADKSRDTQIVAKVVADWAGLARSFRGYDLRDFATGFTQGHVAFDFVDIGSGKERRAEPKIRDNTRWHLRNQNCRQILLGVAPEGSYSGFLEDLFRTDPAARDRVSIIEGGVALTADLKATGANTTRLDRDLFRADKPVERIPVHAVSAAVGRTASPSGSVTSSGGGANSSTFSYAHAITNGTPPPTMSIPLAPNKPSPRPPRTSPHGTTTNIPSPSSPSSPQYQKIPPQQPDWNPGARGLDEPIIVNVAVMDAVKKRKDTDKLCNNHFLRGPCAKGDGCNFVHVYKPNAEEINAIAVLARQNPCTHGQDCENWECIYGHHCPSIRDGVCTHPYCKFDEDQHPPGTKFTLVKSGR</sequence>
<evidence type="ECO:0000313" key="6">
    <source>
        <dbReference type="Proteomes" id="UP000030106"/>
    </source>
</evidence>
<dbReference type="AlphaFoldDB" id="A0A0A2VRA4"/>
<dbReference type="Gene3D" id="4.10.1000.10">
    <property type="entry name" value="Zinc finger, CCCH-type"/>
    <property type="match status" value="1"/>
</dbReference>
<accession>A0A0A2VRA4</accession>
<feature type="region of interest" description="Disordered" evidence="3">
    <location>
        <begin position="342"/>
        <end position="407"/>
    </location>
</feature>
<dbReference type="InterPro" id="IPR057654">
    <property type="entry name" value="Znf-CCCH_tandem"/>
</dbReference>
<dbReference type="PROSITE" id="PS50103">
    <property type="entry name" value="ZF_C3H1"/>
    <property type="match status" value="1"/>
</dbReference>
<keyword evidence="1" id="KW-0479">Metal-binding</keyword>
<dbReference type="EMBL" id="ANFO01000562">
    <property type="protein sequence ID" value="KGQ08655.1"/>
    <property type="molecule type" value="Genomic_DNA"/>
</dbReference>
<evidence type="ECO:0000256" key="2">
    <source>
        <dbReference type="SAM" id="Coils"/>
    </source>
</evidence>
<gene>
    <name evidence="5" type="ORF">BBAD15_g6021</name>
</gene>
<dbReference type="STRING" id="1245745.A0A0A2VRA4"/>
<dbReference type="Proteomes" id="UP000030106">
    <property type="component" value="Unassembled WGS sequence"/>
</dbReference>
<keyword evidence="1" id="KW-0863">Zinc-finger</keyword>
<dbReference type="Pfam" id="PF25543">
    <property type="entry name" value="zf-CCCH_tandem"/>
    <property type="match status" value="1"/>
</dbReference>
<dbReference type="InterPro" id="IPR000571">
    <property type="entry name" value="Znf_CCCH"/>
</dbReference>
<evidence type="ECO:0000256" key="1">
    <source>
        <dbReference type="PROSITE-ProRule" id="PRU00723"/>
    </source>
</evidence>
<proteinExistence type="predicted"/>
<dbReference type="PANTHER" id="PTHR37543">
    <property type="entry name" value="CCCH ZINC FINGER DNA BINDING PROTEIN (AFU_ORTHOLOGUE AFUA_5G12760)"/>
    <property type="match status" value="1"/>
</dbReference>
<feature type="coiled-coil region" evidence="2">
    <location>
        <begin position="55"/>
        <end position="89"/>
    </location>
</feature>
<dbReference type="Pfam" id="PF25540">
    <property type="entry name" value="DUF7923"/>
    <property type="match status" value="1"/>
</dbReference>